<accession>A0A4P8XX68</accession>
<protein>
    <submittedName>
        <fullName evidence="1">Uncharacterized protein</fullName>
    </submittedName>
</protein>
<dbReference type="RefSeq" id="WP_138157743.1">
    <property type="nucleotide sequence ID" value="NZ_CP039381.1"/>
</dbReference>
<sequence>MTVAMTIVPLNAFAASQVQRPTYQNKTVYCSLDCTFTSGADNGIATSEWSGKKGYTLKTVLWQRPIFSSEYTKLGMSIGATKAQVNRSKSGVYEFMSKHYGRVGNNDKKNTRIAVLLET</sequence>
<name>A0A4P8XX68_9FIRM</name>
<dbReference type="KEGG" id="ruj:E5Z56_10485"/>
<dbReference type="EMBL" id="CP039381">
    <property type="protein sequence ID" value="QCT07755.1"/>
    <property type="molecule type" value="Genomic_DNA"/>
</dbReference>
<reference evidence="1 2" key="1">
    <citation type="submission" date="2019-04" db="EMBL/GenBank/DDBJ databases">
        <authorList>
            <person name="Embree M."/>
            <person name="Gaffney J.R."/>
        </authorList>
    </citation>
    <scope>NUCLEOTIDE SEQUENCE [LARGE SCALE GENOMIC DNA]</scope>
    <source>
        <strain evidence="1 2">JE7A12</strain>
    </source>
</reference>
<proteinExistence type="predicted"/>
<keyword evidence="2" id="KW-1185">Reference proteome</keyword>
<dbReference type="AlphaFoldDB" id="A0A4P8XX68"/>
<gene>
    <name evidence="1" type="ORF">E5Z56_10485</name>
</gene>
<dbReference type="Proteomes" id="UP000301475">
    <property type="component" value="Chromosome"/>
</dbReference>
<organism evidence="1 2">
    <name type="scientific">Ruminococcus bovis</name>
    <dbReference type="NCBI Taxonomy" id="2564099"/>
    <lineage>
        <taxon>Bacteria</taxon>
        <taxon>Bacillati</taxon>
        <taxon>Bacillota</taxon>
        <taxon>Clostridia</taxon>
        <taxon>Eubacteriales</taxon>
        <taxon>Oscillospiraceae</taxon>
        <taxon>Ruminococcus</taxon>
    </lineage>
</organism>
<evidence type="ECO:0000313" key="1">
    <source>
        <dbReference type="EMBL" id="QCT07755.1"/>
    </source>
</evidence>
<evidence type="ECO:0000313" key="2">
    <source>
        <dbReference type="Proteomes" id="UP000301475"/>
    </source>
</evidence>